<dbReference type="PRINTS" id="PR00111">
    <property type="entry name" value="ABHYDROLASE"/>
</dbReference>
<evidence type="ECO:0000313" key="6">
    <source>
        <dbReference type="EMBL" id="HEB96380.1"/>
    </source>
</evidence>
<accession>A0A831W8Z6</accession>
<dbReference type="InterPro" id="IPR029058">
    <property type="entry name" value="AB_hydrolase_fold"/>
</dbReference>
<dbReference type="EC" id="3.1.1.85" evidence="6"/>
<feature type="domain" description="AB hydrolase-1" evidence="5">
    <location>
        <begin position="2"/>
        <end position="222"/>
    </location>
</feature>
<evidence type="ECO:0000256" key="1">
    <source>
        <dbReference type="ARBA" id="ARBA00022487"/>
    </source>
</evidence>
<proteinExistence type="predicted"/>
<dbReference type="PANTHER" id="PTHR43194:SF5">
    <property type="entry name" value="PIMELOYL-[ACYL-CARRIER PROTEIN] METHYL ESTER ESTERASE"/>
    <property type="match status" value="1"/>
</dbReference>
<dbReference type="InterPro" id="IPR050228">
    <property type="entry name" value="Carboxylesterase_BioH"/>
</dbReference>
<dbReference type="Gene3D" id="3.40.50.1820">
    <property type="entry name" value="alpha/beta hydrolase"/>
    <property type="match status" value="1"/>
</dbReference>
<protein>
    <submittedName>
        <fullName evidence="6">Pimeloyl-[acyl-carrier protein] methyl ester esterase</fullName>
        <ecNumber evidence="6">3.1.1.85</ecNumber>
    </submittedName>
</protein>
<dbReference type="PANTHER" id="PTHR43194">
    <property type="entry name" value="HYDROLASE ALPHA/BETA FOLD FAMILY"/>
    <property type="match status" value="1"/>
</dbReference>
<reference evidence="6" key="1">
    <citation type="journal article" date="2020" name="mSystems">
        <title>Genome- and Community-Level Interaction Insights into Carbon Utilization and Element Cycling Functions of Hydrothermarchaeota in Hydrothermal Sediment.</title>
        <authorList>
            <person name="Zhou Z."/>
            <person name="Liu Y."/>
            <person name="Xu W."/>
            <person name="Pan J."/>
            <person name="Luo Z.H."/>
            <person name="Li M."/>
        </authorList>
    </citation>
    <scope>NUCLEOTIDE SEQUENCE [LARGE SCALE GENOMIC DNA]</scope>
    <source>
        <strain evidence="6">HyVt-443</strain>
    </source>
</reference>
<evidence type="ECO:0000256" key="3">
    <source>
        <dbReference type="ARBA" id="ARBA00022756"/>
    </source>
</evidence>
<dbReference type="InterPro" id="IPR010076">
    <property type="entry name" value="BioH"/>
</dbReference>
<dbReference type="NCBIfam" id="TIGR01738">
    <property type="entry name" value="bioH"/>
    <property type="match status" value="1"/>
</dbReference>
<keyword evidence="3" id="KW-0093">Biotin biosynthesis</keyword>
<dbReference type="GO" id="GO:0090499">
    <property type="term" value="F:pimelyl-[acyl-carrier protein] methyl ester esterase activity"/>
    <property type="evidence" value="ECO:0007669"/>
    <property type="project" value="UniProtKB-EC"/>
</dbReference>
<comment type="caution">
    <text evidence="6">The sequence shown here is derived from an EMBL/GenBank/DDBJ whole genome shotgun (WGS) entry which is preliminary data.</text>
</comment>
<dbReference type="EMBL" id="DRKP01000093">
    <property type="protein sequence ID" value="HEB96380.1"/>
    <property type="molecule type" value="Genomic_DNA"/>
</dbReference>
<organism evidence="6">
    <name type="scientific">Sedimenticola thiotaurini</name>
    <dbReference type="NCBI Taxonomy" id="1543721"/>
    <lineage>
        <taxon>Bacteria</taxon>
        <taxon>Pseudomonadati</taxon>
        <taxon>Pseudomonadota</taxon>
        <taxon>Gammaproteobacteria</taxon>
        <taxon>Chromatiales</taxon>
        <taxon>Sedimenticolaceae</taxon>
        <taxon>Sedimenticola</taxon>
    </lineage>
</organism>
<dbReference type="Proteomes" id="UP000886251">
    <property type="component" value="Unassembled WGS sequence"/>
</dbReference>
<keyword evidence="4 6" id="KW-0378">Hydrolase</keyword>
<dbReference type="SUPFAM" id="SSF53474">
    <property type="entry name" value="alpha/beta-Hydrolases"/>
    <property type="match status" value="1"/>
</dbReference>
<name>A0A831W8Z6_9GAMM</name>
<sequence length="238" mass="26264">MNSAVWAPLLEDLAPRFRITLLELPGHGDSGYDSSRPDLEAWTAACLAAAPARAHWLGWSLGGQIAQLAALQRPGRVDRLVLLASTPRFVQGDGWPHAMSENTLRQFAATLRRNHRQTLARFLALQVQGDESARETLRLLRRELAARPEPDDLALEHGLELLLTTDLRPRLAQLRRPSLWLLGQRDTLTPAAVAPELEALAIPHSRIRVIDGGAHALFLSHPAATLAQLVPFLEGRDE</sequence>
<keyword evidence="2" id="KW-0963">Cytoplasm</keyword>
<dbReference type="InterPro" id="IPR000073">
    <property type="entry name" value="AB_hydrolase_1"/>
</dbReference>
<evidence type="ECO:0000256" key="4">
    <source>
        <dbReference type="ARBA" id="ARBA00022801"/>
    </source>
</evidence>
<gene>
    <name evidence="6" type="primary">bioH</name>
    <name evidence="6" type="ORF">ENI96_08105</name>
</gene>
<keyword evidence="1" id="KW-0719">Serine esterase</keyword>
<evidence type="ECO:0000256" key="2">
    <source>
        <dbReference type="ARBA" id="ARBA00022490"/>
    </source>
</evidence>
<evidence type="ECO:0000259" key="5">
    <source>
        <dbReference type="Pfam" id="PF00561"/>
    </source>
</evidence>
<dbReference type="Pfam" id="PF00561">
    <property type="entry name" value="Abhydrolase_1"/>
    <property type="match status" value="1"/>
</dbReference>
<dbReference type="AlphaFoldDB" id="A0A831W8Z6"/>
<dbReference type="GO" id="GO:0009102">
    <property type="term" value="P:biotin biosynthetic process"/>
    <property type="evidence" value="ECO:0007669"/>
    <property type="project" value="UniProtKB-KW"/>
</dbReference>